<feature type="transmembrane region" description="Helical" evidence="6">
    <location>
        <begin position="183"/>
        <end position="203"/>
    </location>
</feature>
<dbReference type="PANTHER" id="PTHR23502:SF132">
    <property type="entry name" value="POLYAMINE TRANSPORTER 2-RELATED"/>
    <property type="match status" value="1"/>
</dbReference>
<dbReference type="InterPro" id="IPR020846">
    <property type="entry name" value="MFS_dom"/>
</dbReference>
<evidence type="ECO:0000313" key="8">
    <source>
        <dbReference type="EMBL" id="KIM49361.1"/>
    </source>
</evidence>
<feature type="transmembrane region" description="Helical" evidence="6">
    <location>
        <begin position="351"/>
        <end position="370"/>
    </location>
</feature>
<reference evidence="8 9" key="1">
    <citation type="submission" date="2014-04" db="EMBL/GenBank/DDBJ databases">
        <authorList>
            <consortium name="DOE Joint Genome Institute"/>
            <person name="Kuo A."/>
            <person name="Gay G."/>
            <person name="Dore J."/>
            <person name="Kohler A."/>
            <person name="Nagy L.G."/>
            <person name="Floudas D."/>
            <person name="Copeland A."/>
            <person name="Barry K.W."/>
            <person name="Cichocki N."/>
            <person name="Veneault-Fourrey C."/>
            <person name="LaButti K."/>
            <person name="Lindquist E.A."/>
            <person name="Lipzen A."/>
            <person name="Lundell T."/>
            <person name="Morin E."/>
            <person name="Murat C."/>
            <person name="Sun H."/>
            <person name="Tunlid A."/>
            <person name="Henrissat B."/>
            <person name="Grigoriev I.V."/>
            <person name="Hibbett D.S."/>
            <person name="Martin F."/>
            <person name="Nordberg H.P."/>
            <person name="Cantor M.N."/>
            <person name="Hua S.X."/>
        </authorList>
    </citation>
    <scope>NUCLEOTIDE SEQUENCE [LARGE SCALE GENOMIC DNA]</scope>
    <source>
        <strain evidence="9">h7</strain>
    </source>
</reference>
<evidence type="ECO:0000256" key="3">
    <source>
        <dbReference type="ARBA" id="ARBA00022692"/>
    </source>
</evidence>
<dbReference type="EMBL" id="KN831768">
    <property type="protein sequence ID" value="KIM49361.1"/>
    <property type="molecule type" value="Genomic_DNA"/>
</dbReference>
<name>A0A0C3CZQ9_HEBCY</name>
<evidence type="ECO:0000259" key="7">
    <source>
        <dbReference type="PROSITE" id="PS50850"/>
    </source>
</evidence>
<feature type="transmembrane region" description="Helical" evidence="6">
    <location>
        <begin position="60"/>
        <end position="83"/>
    </location>
</feature>
<keyword evidence="2" id="KW-0813">Transport</keyword>
<dbReference type="AlphaFoldDB" id="A0A0C3CZQ9"/>
<sequence>MVVSTLSDHDAIPDDLNPRLWKTSKRWWIALVIGSLIAPIDMFSTLYAGGQPQIQQEFGISHFVATLGVGLVNLGIAIGPLIAAPLSELYGRQPMYMFSAISFTCLSLGSALSRNITALLLCRFLAALFGSSVFSNFGGSLSDMFSPDERGPLVALFTLVLQGAPTLGPLPGSFLGQYTSWRWIMALSAIWTGAITIPVLFLPETELGAIRKRQKYKDHQKKLRGTISGQGDVPTRNLWGNALLTPLAMLAFEPIVLATSLYHAFVYSLLFIFLEAYPYVFTETYHFDLSQNGLVFISPAVGNILGVLLYFGYFKPMYEKKQRRLRRDNKNRPVLGLFDEIQLDLKPEARLPGILTASFLVPIGLFWFAGSSGHPTLHYIVPVLSGLPVGAGMTLLQLSLSNYYIDLYPKLSASALAANLFVRNFLATWFPTFAVPMYQAVGLRNASLILASISLAGIPGGWVLWNYGGRLRSGSRWAVQDIL</sequence>
<dbReference type="Proteomes" id="UP000053424">
    <property type="component" value="Unassembled WGS sequence"/>
</dbReference>
<feature type="transmembrane region" description="Helical" evidence="6">
    <location>
        <begin position="255"/>
        <end position="274"/>
    </location>
</feature>
<feature type="transmembrane region" description="Helical" evidence="6">
    <location>
        <begin position="95"/>
        <end position="112"/>
    </location>
</feature>
<feature type="domain" description="Major facilitator superfamily (MFS) profile" evidence="7">
    <location>
        <begin position="27"/>
        <end position="483"/>
    </location>
</feature>
<feature type="transmembrane region" description="Helical" evidence="6">
    <location>
        <begin position="376"/>
        <end position="396"/>
    </location>
</feature>
<dbReference type="GO" id="GO:0022857">
    <property type="term" value="F:transmembrane transporter activity"/>
    <property type="evidence" value="ECO:0007669"/>
    <property type="project" value="InterPro"/>
</dbReference>
<evidence type="ECO:0000256" key="4">
    <source>
        <dbReference type="ARBA" id="ARBA00022989"/>
    </source>
</evidence>
<keyword evidence="3 6" id="KW-0812">Transmembrane</keyword>
<dbReference type="PANTHER" id="PTHR23502">
    <property type="entry name" value="MAJOR FACILITATOR SUPERFAMILY"/>
    <property type="match status" value="1"/>
</dbReference>
<accession>A0A0C3CZQ9</accession>
<feature type="transmembrane region" description="Helical" evidence="6">
    <location>
        <begin position="446"/>
        <end position="467"/>
    </location>
</feature>
<evidence type="ECO:0000256" key="1">
    <source>
        <dbReference type="ARBA" id="ARBA00004141"/>
    </source>
</evidence>
<dbReference type="HOGENOM" id="CLU_008455_11_0_1"/>
<feature type="transmembrane region" description="Helical" evidence="6">
    <location>
        <begin position="27"/>
        <end position="48"/>
    </location>
</feature>
<feature type="transmembrane region" description="Helical" evidence="6">
    <location>
        <begin position="118"/>
        <end position="141"/>
    </location>
</feature>
<evidence type="ECO:0000256" key="6">
    <source>
        <dbReference type="SAM" id="Phobius"/>
    </source>
</evidence>
<dbReference type="OrthoDB" id="5376138at2759"/>
<evidence type="ECO:0000256" key="5">
    <source>
        <dbReference type="ARBA" id="ARBA00023136"/>
    </source>
</evidence>
<dbReference type="InterPro" id="IPR036259">
    <property type="entry name" value="MFS_trans_sf"/>
</dbReference>
<evidence type="ECO:0000313" key="9">
    <source>
        <dbReference type="Proteomes" id="UP000053424"/>
    </source>
</evidence>
<reference evidence="9" key="2">
    <citation type="submission" date="2015-01" db="EMBL/GenBank/DDBJ databases">
        <title>Evolutionary Origins and Diversification of the Mycorrhizal Mutualists.</title>
        <authorList>
            <consortium name="DOE Joint Genome Institute"/>
            <consortium name="Mycorrhizal Genomics Consortium"/>
            <person name="Kohler A."/>
            <person name="Kuo A."/>
            <person name="Nagy L.G."/>
            <person name="Floudas D."/>
            <person name="Copeland A."/>
            <person name="Barry K.W."/>
            <person name="Cichocki N."/>
            <person name="Veneault-Fourrey C."/>
            <person name="LaButti K."/>
            <person name="Lindquist E.A."/>
            <person name="Lipzen A."/>
            <person name="Lundell T."/>
            <person name="Morin E."/>
            <person name="Murat C."/>
            <person name="Riley R."/>
            <person name="Ohm R."/>
            <person name="Sun H."/>
            <person name="Tunlid A."/>
            <person name="Henrissat B."/>
            <person name="Grigoriev I.V."/>
            <person name="Hibbett D.S."/>
            <person name="Martin F."/>
        </authorList>
    </citation>
    <scope>NUCLEOTIDE SEQUENCE [LARGE SCALE GENOMIC DNA]</scope>
    <source>
        <strain evidence="9">h7</strain>
    </source>
</reference>
<keyword evidence="4 6" id="KW-1133">Transmembrane helix</keyword>
<dbReference type="PROSITE" id="PS50850">
    <property type="entry name" value="MFS"/>
    <property type="match status" value="1"/>
</dbReference>
<keyword evidence="5 6" id="KW-0472">Membrane</keyword>
<dbReference type="CDD" id="cd17323">
    <property type="entry name" value="MFS_Tpo1_MDR_like"/>
    <property type="match status" value="1"/>
</dbReference>
<dbReference type="STRING" id="686832.A0A0C3CZQ9"/>
<organism evidence="8 9">
    <name type="scientific">Hebeloma cylindrosporum</name>
    <dbReference type="NCBI Taxonomy" id="76867"/>
    <lineage>
        <taxon>Eukaryota</taxon>
        <taxon>Fungi</taxon>
        <taxon>Dikarya</taxon>
        <taxon>Basidiomycota</taxon>
        <taxon>Agaricomycotina</taxon>
        <taxon>Agaricomycetes</taxon>
        <taxon>Agaricomycetidae</taxon>
        <taxon>Agaricales</taxon>
        <taxon>Agaricineae</taxon>
        <taxon>Hymenogastraceae</taxon>
        <taxon>Hebeloma</taxon>
    </lineage>
</organism>
<dbReference type="Gene3D" id="1.20.1250.20">
    <property type="entry name" value="MFS general substrate transporter like domains"/>
    <property type="match status" value="1"/>
</dbReference>
<comment type="subcellular location">
    <subcellularLocation>
        <location evidence="1">Membrane</location>
        <topology evidence="1">Multi-pass membrane protein</topology>
    </subcellularLocation>
</comment>
<gene>
    <name evidence="8" type="ORF">M413DRAFT_105906</name>
</gene>
<dbReference type="InterPro" id="IPR011701">
    <property type="entry name" value="MFS"/>
</dbReference>
<proteinExistence type="predicted"/>
<evidence type="ECO:0000256" key="2">
    <source>
        <dbReference type="ARBA" id="ARBA00022448"/>
    </source>
</evidence>
<dbReference type="GO" id="GO:0005886">
    <property type="term" value="C:plasma membrane"/>
    <property type="evidence" value="ECO:0007669"/>
    <property type="project" value="TreeGrafter"/>
</dbReference>
<dbReference type="Pfam" id="PF07690">
    <property type="entry name" value="MFS_1"/>
    <property type="match status" value="1"/>
</dbReference>
<dbReference type="SUPFAM" id="SSF103473">
    <property type="entry name" value="MFS general substrate transporter"/>
    <property type="match status" value="1"/>
</dbReference>
<protein>
    <recommendedName>
        <fullName evidence="7">Major facilitator superfamily (MFS) profile domain-containing protein</fullName>
    </recommendedName>
</protein>
<keyword evidence="9" id="KW-1185">Reference proteome</keyword>
<feature type="transmembrane region" description="Helical" evidence="6">
    <location>
        <begin position="294"/>
        <end position="314"/>
    </location>
</feature>